<dbReference type="InterPro" id="IPR007401">
    <property type="entry name" value="DUF454"/>
</dbReference>
<keyword evidence="1" id="KW-1133">Transmembrane helix</keyword>
<evidence type="ECO:0000256" key="1">
    <source>
        <dbReference type="SAM" id="Phobius"/>
    </source>
</evidence>
<keyword evidence="1" id="KW-0812">Transmembrane</keyword>
<name>A0A1G6UGR7_PEPNI</name>
<dbReference type="Proteomes" id="UP000198995">
    <property type="component" value="Unassembled WGS sequence"/>
</dbReference>
<dbReference type="PANTHER" id="PTHR35813:SF1">
    <property type="entry name" value="INNER MEMBRANE PROTEIN YBAN"/>
    <property type="match status" value="1"/>
</dbReference>
<dbReference type="GO" id="GO:0005886">
    <property type="term" value="C:plasma membrane"/>
    <property type="evidence" value="ECO:0007669"/>
    <property type="project" value="TreeGrafter"/>
</dbReference>
<dbReference type="RefSeq" id="WP_159427965.1">
    <property type="nucleotide sequence ID" value="NZ_FNAF01000003.1"/>
</dbReference>
<reference evidence="2 3" key="1">
    <citation type="submission" date="2016-10" db="EMBL/GenBank/DDBJ databases">
        <authorList>
            <person name="de Groot N.N."/>
        </authorList>
    </citation>
    <scope>NUCLEOTIDE SEQUENCE [LARGE SCALE GENOMIC DNA]</scope>
    <source>
        <strain evidence="2 3">DSM 20475</strain>
    </source>
</reference>
<keyword evidence="3" id="KW-1185">Reference proteome</keyword>
<dbReference type="Pfam" id="PF04304">
    <property type="entry name" value="DUF454"/>
    <property type="match status" value="1"/>
</dbReference>
<keyword evidence="1" id="KW-0472">Membrane</keyword>
<dbReference type="AlphaFoldDB" id="A0A1G6UGR7"/>
<feature type="transmembrane region" description="Helical" evidence="1">
    <location>
        <begin position="74"/>
        <end position="92"/>
    </location>
</feature>
<dbReference type="PANTHER" id="PTHR35813">
    <property type="entry name" value="INNER MEMBRANE PROTEIN YBAN"/>
    <property type="match status" value="1"/>
</dbReference>
<evidence type="ECO:0000313" key="2">
    <source>
        <dbReference type="EMBL" id="SDD39745.1"/>
    </source>
</evidence>
<proteinExistence type="predicted"/>
<organism evidence="2 3">
    <name type="scientific">Peptococcus niger</name>
    <dbReference type="NCBI Taxonomy" id="2741"/>
    <lineage>
        <taxon>Bacteria</taxon>
        <taxon>Bacillati</taxon>
        <taxon>Bacillota</taxon>
        <taxon>Clostridia</taxon>
        <taxon>Eubacteriales</taxon>
        <taxon>Peptococcaceae</taxon>
        <taxon>Peptococcus</taxon>
    </lineage>
</organism>
<dbReference type="PIRSF" id="PIRSF016789">
    <property type="entry name" value="DUF454"/>
    <property type="match status" value="1"/>
</dbReference>
<protein>
    <recommendedName>
        <fullName evidence="4">DUF454 domain-containing protein</fullName>
    </recommendedName>
</protein>
<dbReference type="EMBL" id="FNAF01000003">
    <property type="protein sequence ID" value="SDD39745.1"/>
    <property type="molecule type" value="Genomic_DNA"/>
</dbReference>
<dbReference type="OrthoDB" id="5690292at2"/>
<gene>
    <name evidence="2" type="ORF">SAMN04489866_10336</name>
</gene>
<dbReference type="STRING" id="2741.SAMN04489866_10336"/>
<accession>A0A1G6UGR7</accession>
<evidence type="ECO:0008006" key="4">
    <source>
        <dbReference type="Google" id="ProtNLM"/>
    </source>
</evidence>
<evidence type="ECO:0000313" key="3">
    <source>
        <dbReference type="Proteomes" id="UP000198995"/>
    </source>
</evidence>
<sequence>MRCLLFLVGCFAFVCGSIGIILPILPTVPFYLLATVCFAKSSKRFHRYLIRTRFYRRYCEAYLTRGGMTRQQKMQILILSSVMLTVGIIFAPYLWLRIFLLALMVVKYYIFILRIPTLKEEKL</sequence>